<evidence type="ECO:0000256" key="1">
    <source>
        <dbReference type="ARBA" id="ARBA00004123"/>
    </source>
</evidence>
<dbReference type="GO" id="GO:0030627">
    <property type="term" value="F:pre-mRNA 5'-splice site binding"/>
    <property type="evidence" value="ECO:0007669"/>
    <property type="project" value="TreeGrafter"/>
</dbReference>
<dbReference type="AlphaFoldDB" id="A0AAW0SVD6"/>
<feature type="region of interest" description="Disordered" evidence="7">
    <location>
        <begin position="984"/>
        <end position="1008"/>
    </location>
</feature>
<feature type="compositionally biased region" description="Low complexity" evidence="7">
    <location>
        <begin position="536"/>
        <end position="546"/>
    </location>
</feature>
<dbReference type="InterPro" id="IPR059164">
    <property type="entry name" value="HAT_PRP39_C"/>
</dbReference>
<evidence type="ECO:0000256" key="6">
    <source>
        <dbReference type="ARBA" id="ARBA00038019"/>
    </source>
</evidence>
<accession>A0AAW0SVD6</accession>
<dbReference type="SMART" id="SM00386">
    <property type="entry name" value="HAT"/>
    <property type="match status" value="5"/>
</dbReference>
<proteinExistence type="inferred from homology"/>
<dbReference type="Gene3D" id="1.25.40.10">
    <property type="entry name" value="Tetratricopeptide repeat domain"/>
    <property type="match status" value="2"/>
</dbReference>
<evidence type="ECO:0000256" key="3">
    <source>
        <dbReference type="ARBA" id="ARBA00022737"/>
    </source>
</evidence>
<evidence type="ECO:0000256" key="4">
    <source>
        <dbReference type="ARBA" id="ARBA00023187"/>
    </source>
</evidence>
<feature type="compositionally biased region" description="Polar residues" evidence="7">
    <location>
        <begin position="65"/>
        <end position="80"/>
    </location>
</feature>
<feature type="compositionally biased region" description="Low complexity" evidence="7">
    <location>
        <begin position="258"/>
        <end position="268"/>
    </location>
</feature>
<keyword evidence="4" id="KW-0508">mRNA splicing</keyword>
<keyword evidence="5" id="KW-0539">Nucleus</keyword>
<comment type="caution">
    <text evidence="8">The sequence shown here is derived from an EMBL/GenBank/DDBJ whole genome shotgun (WGS) entry which is preliminary data.</text>
</comment>
<feature type="region of interest" description="Disordered" evidence="7">
    <location>
        <begin position="681"/>
        <end position="744"/>
    </location>
</feature>
<sequence>MPFPARRGRAGRRFSGNVNKPETTRLPPPAVAAGQGRPGEYEAQVDPMRRVPHYEEDPNWICRGQDTNPQHYPSTPSFDQCPQEPQAPPNPRGSWGAGRKGRGRGRGEGSGAGWGLRRPDPPLVWSGIPHLEHSFVIQKDHQAGQGGQGGPTAPAGSGMPWGPHGAANNTNAGQEYRQDWSQVSRAAETVCLEMGPQTGQGGGTGTPQNARGGPDTPPRPQNTPGLTTGAGEGKELETKSENKTPNKVGDNANVQTNAESSAAAAADANTRGVPQAPETLPGASGTSELENETKRYYQELFENEDKTAATQVAQITVECRTVEAERQRKEGRQREEVEREKRKREEEEAAWDLLHQLWEFSRCNPYDFDGWTRLLGHVEVVNNLEAKLSDMEAAHGEEERALGTLLLGTEVVPFCVDLWLPLIASFTSFVRHRGLSEQCIRELYEDGLQHVGQSWGSSPLWDDCIAYEQGRGDLVAVMRLYRRLIGTPLRLYNKHWDHFLALVRDHHPHDFLTEEEYQSLRKEAYIELRIKPTVASSSSSSSSSSSTQQARGIVKSPQPEDRLTSLMKEKIVASYIKTHEGTEKEVDKRWKFEEKIKRPYFHVKPLDRKRLKNWREYLDFELLEGDPVKIVTLFERCLVACALYEDIWCKYAEFMERHVQDVIDGKYKDWVSDGAEVNDSKREGNLVAGSDGEPSKVTENEGNDEENGNSYAKLADRETGAHNNKNNNNNNKNETTPAEKENGHETFQEIRGRLINNLSLNKRVIKCPSLTQQWILNEVTWEDVRQVYKRAAWIHCSGKAAILIQWAEFEEVQGNVDTARELLASVISKHPTLIKARMQLIEVECRAGRYNRVEELYGEASKAVTLPKHRAWLAMKFARFLFKTLQEPERALVVLRKALKKDRGNTLLYHHVFDICYQRHPIDVQGVLASTLLALASKDLSLSDKCWFAFKRLEFLKEHGSIAELKHAQHELISLRLAAERERLTEERERGGNVKEEEEGGGGGGGGE</sequence>
<evidence type="ECO:0000256" key="2">
    <source>
        <dbReference type="ARBA" id="ARBA00022664"/>
    </source>
</evidence>
<evidence type="ECO:0000256" key="5">
    <source>
        <dbReference type="ARBA" id="ARBA00023242"/>
    </source>
</evidence>
<dbReference type="EMBL" id="JARAKH010000043">
    <property type="protein sequence ID" value="KAK8379384.1"/>
    <property type="molecule type" value="Genomic_DNA"/>
</dbReference>
<dbReference type="InterPro" id="IPR003107">
    <property type="entry name" value="HAT"/>
</dbReference>
<gene>
    <name evidence="8" type="ORF">O3P69_019348</name>
</gene>
<feature type="region of interest" description="Disordered" evidence="7">
    <location>
        <begin position="140"/>
        <end position="171"/>
    </location>
</feature>
<dbReference type="PANTHER" id="PTHR17204:SF5">
    <property type="entry name" value="PRE-MRNA-PROCESSING FACTOR 39"/>
    <property type="match status" value="1"/>
</dbReference>
<keyword evidence="9" id="KW-1185">Reference proteome</keyword>
<evidence type="ECO:0000256" key="7">
    <source>
        <dbReference type="SAM" id="MobiDB-lite"/>
    </source>
</evidence>
<dbReference type="InterPro" id="IPR011990">
    <property type="entry name" value="TPR-like_helical_dom_sf"/>
</dbReference>
<keyword evidence="3" id="KW-0677">Repeat</keyword>
<feature type="region of interest" description="Disordered" evidence="7">
    <location>
        <begin position="325"/>
        <end position="345"/>
    </location>
</feature>
<dbReference type="GO" id="GO:0071004">
    <property type="term" value="C:U2-type prespliceosome"/>
    <property type="evidence" value="ECO:0007669"/>
    <property type="project" value="TreeGrafter"/>
</dbReference>
<feature type="compositionally biased region" description="Low complexity" evidence="7">
    <location>
        <begin position="723"/>
        <end position="733"/>
    </location>
</feature>
<dbReference type="SUPFAM" id="SSF48452">
    <property type="entry name" value="TPR-like"/>
    <property type="match status" value="3"/>
</dbReference>
<feature type="compositionally biased region" description="Basic and acidic residues" evidence="7">
    <location>
        <begin position="984"/>
        <end position="995"/>
    </location>
</feature>
<evidence type="ECO:0000313" key="9">
    <source>
        <dbReference type="Proteomes" id="UP001487740"/>
    </source>
</evidence>
<dbReference type="Proteomes" id="UP001487740">
    <property type="component" value="Unassembled WGS sequence"/>
</dbReference>
<dbReference type="GO" id="GO:0005685">
    <property type="term" value="C:U1 snRNP"/>
    <property type="evidence" value="ECO:0007669"/>
    <property type="project" value="TreeGrafter"/>
</dbReference>
<reference evidence="8 9" key="1">
    <citation type="submission" date="2023-03" db="EMBL/GenBank/DDBJ databases">
        <title>High-quality genome of Scylla paramamosain provides insights in environmental adaptation.</title>
        <authorList>
            <person name="Zhang L."/>
        </authorList>
    </citation>
    <scope>NUCLEOTIDE SEQUENCE [LARGE SCALE GENOMIC DNA]</scope>
    <source>
        <strain evidence="8">LZ_2023a</strain>
        <tissue evidence="8">Muscle</tissue>
    </source>
</reference>
<feature type="region of interest" description="Disordered" evidence="7">
    <location>
        <begin position="194"/>
        <end position="290"/>
    </location>
</feature>
<feature type="compositionally biased region" description="Basic residues" evidence="7">
    <location>
        <begin position="1"/>
        <end position="12"/>
    </location>
</feature>
<comment type="similarity">
    <text evidence="6">Belongs to the PRP39 family.</text>
</comment>
<feature type="compositionally biased region" description="Basic and acidic residues" evidence="7">
    <location>
        <begin position="232"/>
        <end position="244"/>
    </location>
</feature>
<feature type="region of interest" description="Disordered" evidence="7">
    <location>
        <begin position="1"/>
        <end position="127"/>
    </location>
</feature>
<feature type="compositionally biased region" description="Basic and acidic residues" evidence="7">
    <location>
        <begin position="47"/>
        <end position="56"/>
    </location>
</feature>
<protein>
    <submittedName>
        <fullName evidence="8">Uncharacterized protein</fullName>
    </submittedName>
</protein>
<comment type="subcellular location">
    <subcellularLocation>
        <location evidence="1">Nucleus</location>
    </subcellularLocation>
</comment>
<dbReference type="PANTHER" id="PTHR17204">
    <property type="entry name" value="PRE-MRNA PROCESSING PROTEIN PRP39-RELATED"/>
    <property type="match status" value="1"/>
</dbReference>
<evidence type="ECO:0000313" key="8">
    <source>
        <dbReference type="EMBL" id="KAK8379384.1"/>
    </source>
</evidence>
<feature type="region of interest" description="Disordered" evidence="7">
    <location>
        <begin position="535"/>
        <end position="557"/>
    </location>
</feature>
<keyword evidence="2" id="KW-0507">mRNA processing</keyword>
<organism evidence="8 9">
    <name type="scientific">Scylla paramamosain</name>
    <name type="common">Mud crab</name>
    <dbReference type="NCBI Taxonomy" id="85552"/>
    <lineage>
        <taxon>Eukaryota</taxon>
        <taxon>Metazoa</taxon>
        <taxon>Ecdysozoa</taxon>
        <taxon>Arthropoda</taxon>
        <taxon>Crustacea</taxon>
        <taxon>Multicrustacea</taxon>
        <taxon>Malacostraca</taxon>
        <taxon>Eumalacostraca</taxon>
        <taxon>Eucarida</taxon>
        <taxon>Decapoda</taxon>
        <taxon>Pleocyemata</taxon>
        <taxon>Brachyura</taxon>
        <taxon>Eubrachyura</taxon>
        <taxon>Portunoidea</taxon>
        <taxon>Portunidae</taxon>
        <taxon>Portuninae</taxon>
        <taxon>Scylla</taxon>
    </lineage>
</organism>
<dbReference type="GO" id="GO:0000243">
    <property type="term" value="C:commitment complex"/>
    <property type="evidence" value="ECO:0007669"/>
    <property type="project" value="TreeGrafter"/>
</dbReference>
<dbReference type="Pfam" id="PF23241">
    <property type="entry name" value="HAT_PRP39_C"/>
    <property type="match status" value="2"/>
</dbReference>
<name>A0AAW0SVD6_SCYPA</name>
<dbReference type="GO" id="GO:0000395">
    <property type="term" value="P:mRNA 5'-splice site recognition"/>
    <property type="evidence" value="ECO:0007669"/>
    <property type="project" value="TreeGrafter"/>
</dbReference>
<dbReference type="Pfam" id="PF23240">
    <property type="entry name" value="HAT_PRP39_N"/>
    <property type="match status" value="1"/>
</dbReference>